<evidence type="ECO:0000256" key="2">
    <source>
        <dbReference type="ARBA" id="ARBA00022448"/>
    </source>
</evidence>
<evidence type="ECO:0000256" key="5">
    <source>
        <dbReference type="ARBA" id="ARBA00022692"/>
    </source>
</evidence>
<evidence type="ECO:0000259" key="10">
    <source>
        <dbReference type="Pfam" id="PF04290"/>
    </source>
</evidence>
<keyword evidence="7 9" id="KW-0472">Membrane</keyword>
<evidence type="ECO:0000256" key="6">
    <source>
        <dbReference type="ARBA" id="ARBA00022989"/>
    </source>
</evidence>
<evidence type="ECO:0000313" key="12">
    <source>
        <dbReference type="Proteomes" id="UP001239909"/>
    </source>
</evidence>
<keyword evidence="4 9" id="KW-0997">Cell inner membrane</keyword>
<accession>A0ABQ6LIW2</accession>
<organism evidence="11 12">
    <name type="scientific">Paralimibaculum aggregatum</name>
    <dbReference type="NCBI Taxonomy" id="3036245"/>
    <lineage>
        <taxon>Bacteria</taxon>
        <taxon>Pseudomonadati</taxon>
        <taxon>Pseudomonadota</taxon>
        <taxon>Alphaproteobacteria</taxon>
        <taxon>Rhodobacterales</taxon>
        <taxon>Paracoccaceae</taxon>
        <taxon>Paralimibaculum</taxon>
    </lineage>
</organism>
<dbReference type="InterPro" id="IPR055348">
    <property type="entry name" value="DctQ"/>
</dbReference>
<evidence type="ECO:0000256" key="8">
    <source>
        <dbReference type="ARBA" id="ARBA00038436"/>
    </source>
</evidence>
<dbReference type="PANTHER" id="PTHR35011">
    <property type="entry name" value="2,3-DIKETO-L-GULONATE TRAP TRANSPORTER SMALL PERMEASE PROTEIN YIAM"/>
    <property type="match status" value="1"/>
</dbReference>
<feature type="transmembrane region" description="Helical" evidence="9">
    <location>
        <begin position="12"/>
        <end position="40"/>
    </location>
</feature>
<keyword evidence="2 9" id="KW-0813">Transport</keyword>
<evidence type="ECO:0000256" key="4">
    <source>
        <dbReference type="ARBA" id="ARBA00022519"/>
    </source>
</evidence>
<dbReference type="InterPro" id="IPR007387">
    <property type="entry name" value="TRAP_DctQ"/>
</dbReference>
<evidence type="ECO:0000256" key="3">
    <source>
        <dbReference type="ARBA" id="ARBA00022475"/>
    </source>
</evidence>
<protein>
    <recommendedName>
        <fullName evidence="9">TRAP transporter small permease protein</fullName>
    </recommendedName>
</protein>
<feature type="domain" description="Tripartite ATP-independent periplasmic transporters DctQ component" evidence="10">
    <location>
        <begin position="30"/>
        <end position="159"/>
    </location>
</feature>
<dbReference type="Pfam" id="PF04290">
    <property type="entry name" value="DctQ"/>
    <property type="match status" value="1"/>
</dbReference>
<comment type="similarity">
    <text evidence="8 9">Belongs to the TRAP transporter small permease family.</text>
</comment>
<comment type="caution">
    <text evidence="11">The sequence shown here is derived from an EMBL/GenBank/DDBJ whole genome shotgun (WGS) entry which is preliminary data.</text>
</comment>
<dbReference type="RefSeq" id="WP_285672017.1">
    <property type="nucleotide sequence ID" value="NZ_BSYI01000017.1"/>
</dbReference>
<dbReference type="PANTHER" id="PTHR35011:SF10">
    <property type="entry name" value="TRAP TRANSPORTER SMALL PERMEASE PROTEIN"/>
    <property type="match status" value="1"/>
</dbReference>
<evidence type="ECO:0000256" key="1">
    <source>
        <dbReference type="ARBA" id="ARBA00004429"/>
    </source>
</evidence>
<keyword evidence="6 9" id="KW-1133">Transmembrane helix</keyword>
<reference evidence="11 12" key="1">
    <citation type="submission" date="2023-04" db="EMBL/GenBank/DDBJ databases">
        <title>Marinoamorphus aggregata gen. nov., sp. Nov., isolate from tissue of brittle star Ophioplocus japonicus.</title>
        <authorList>
            <person name="Kawano K."/>
            <person name="Sawayama S."/>
            <person name="Nakagawa S."/>
        </authorList>
    </citation>
    <scope>NUCLEOTIDE SEQUENCE [LARGE SCALE GENOMIC DNA]</scope>
    <source>
        <strain evidence="11 12">NKW23</strain>
    </source>
</reference>
<feature type="transmembrane region" description="Helical" evidence="9">
    <location>
        <begin position="91"/>
        <end position="112"/>
    </location>
</feature>
<comment type="subcellular location">
    <subcellularLocation>
        <location evidence="1 9">Cell inner membrane</location>
        <topology evidence="1 9">Multi-pass membrane protein</topology>
    </subcellularLocation>
</comment>
<dbReference type="EMBL" id="BSYI01000017">
    <property type="protein sequence ID" value="GMG83222.1"/>
    <property type="molecule type" value="Genomic_DNA"/>
</dbReference>
<sequence length="177" mass="19226">MPQVAARLRRALDALYLAAAWVAAAALVAMLGVICVQMAARWFAFGFPGSTAYAGYCMAAASFLALPHALNRGAHIRVGLLLSALGRHRHWGELWCLAVGAGLASYFAWYAIRATRWSLKFNDISQGQDATPLWIPQLAMCAGTLLLALALWDNLVLRLLTRDDNIRAETVEAARDG</sequence>
<name>A0ABQ6LIW2_9RHOB</name>
<evidence type="ECO:0000256" key="7">
    <source>
        <dbReference type="ARBA" id="ARBA00023136"/>
    </source>
</evidence>
<keyword evidence="12" id="KW-1185">Reference proteome</keyword>
<keyword evidence="3" id="KW-1003">Cell membrane</keyword>
<gene>
    <name evidence="11" type="ORF">LNKW23_24350</name>
</gene>
<proteinExistence type="inferred from homology"/>
<keyword evidence="5 9" id="KW-0812">Transmembrane</keyword>
<feature type="transmembrane region" description="Helical" evidence="9">
    <location>
        <begin position="132"/>
        <end position="152"/>
    </location>
</feature>
<feature type="transmembrane region" description="Helical" evidence="9">
    <location>
        <begin position="52"/>
        <end position="70"/>
    </location>
</feature>
<dbReference type="Proteomes" id="UP001239909">
    <property type="component" value="Unassembled WGS sequence"/>
</dbReference>
<evidence type="ECO:0000256" key="9">
    <source>
        <dbReference type="RuleBase" id="RU369079"/>
    </source>
</evidence>
<comment type="subunit">
    <text evidence="9">The complex comprises the extracytoplasmic solute receptor protein and the two transmembrane proteins.</text>
</comment>
<comment type="function">
    <text evidence="9">Part of the tripartite ATP-independent periplasmic (TRAP) transport system.</text>
</comment>
<evidence type="ECO:0000313" key="11">
    <source>
        <dbReference type="EMBL" id="GMG83222.1"/>
    </source>
</evidence>